<dbReference type="SMART" id="SM00518">
    <property type="entry name" value="AP2Ec"/>
    <property type="match status" value="1"/>
</dbReference>
<dbReference type="InterPro" id="IPR013022">
    <property type="entry name" value="Xyl_isomerase-like_TIM-brl"/>
</dbReference>
<feature type="binding site" evidence="7">
    <location>
        <position position="114"/>
    </location>
    <ligand>
        <name>Zn(2+)</name>
        <dbReference type="ChEBI" id="CHEBI:29105"/>
        <label>1</label>
    </ligand>
</feature>
<gene>
    <name evidence="7" type="primary">nfo</name>
    <name evidence="9" type="ORF">MICH65_0422</name>
</gene>
<accession>A0A857N7T4</accession>
<dbReference type="GO" id="GO:0006284">
    <property type="term" value="P:base-excision repair"/>
    <property type="evidence" value="ECO:0007669"/>
    <property type="project" value="TreeGrafter"/>
</dbReference>
<keyword evidence="7 9" id="KW-0255">Endonuclease</keyword>
<dbReference type="PROSITE" id="PS51432">
    <property type="entry name" value="AP_NUCLEASE_F2_4"/>
    <property type="match status" value="1"/>
</dbReference>
<evidence type="ECO:0000256" key="2">
    <source>
        <dbReference type="ARBA" id="ARBA00022723"/>
    </source>
</evidence>
<dbReference type="InterPro" id="IPR001719">
    <property type="entry name" value="AP_endonuc_2"/>
</dbReference>
<dbReference type="GO" id="GO:0003906">
    <property type="term" value="F:DNA-(apurinic or apyrimidinic site) endonuclease activity"/>
    <property type="evidence" value="ECO:0007669"/>
    <property type="project" value="TreeGrafter"/>
</dbReference>
<dbReference type="GO" id="GO:0008833">
    <property type="term" value="F:deoxyribonuclease IV (phage-T4-induced) activity"/>
    <property type="evidence" value="ECO:0007669"/>
    <property type="project" value="UniProtKB-UniRule"/>
</dbReference>
<proteinExistence type="inferred from homology"/>
<dbReference type="GO" id="GO:0008081">
    <property type="term" value="F:phosphoric diester hydrolase activity"/>
    <property type="evidence" value="ECO:0007669"/>
    <property type="project" value="TreeGrafter"/>
</dbReference>
<evidence type="ECO:0000256" key="1">
    <source>
        <dbReference type="ARBA" id="ARBA00005340"/>
    </source>
</evidence>
<comment type="cofactor">
    <cofactor evidence="7">
        <name>Zn(2+)</name>
        <dbReference type="ChEBI" id="CHEBI:29105"/>
    </cofactor>
    <text evidence="7">Binds 3 Zn(2+) ions.</text>
</comment>
<dbReference type="InterPro" id="IPR018246">
    <property type="entry name" value="AP_endonuc_F2_Zn_BS"/>
</dbReference>
<organism evidence="9 10">
    <name type="scientific">Candidatus Chazhemtobacterium aquaticus</name>
    <dbReference type="NCBI Taxonomy" id="2715735"/>
    <lineage>
        <taxon>Bacteria</taxon>
        <taxon>Candidatus Chazhemtobacteraceae</taxon>
        <taxon>Candidatus Chazhemtobacterium</taxon>
    </lineage>
</organism>
<protein>
    <recommendedName>
        <fullName evidence="7">Probable endonuclease 4</fullName>
        <ecNumber evidence="7">3.1.21.2</ecNumber>
    </recommendedName>
    <alternativeName>
        <fullName evidence="7">Endodeoxyribonuclease IV</fullName>
    </alternativeName>
    <alternativeName>
        <fullName evidence="7">Endonuclease IV</fullName>
    </alternativeName>
</protein>
<dbReference type="KEGG" id="caqa:MICH65_0422"/>
<feature type="binding site" evidence="7">
    <location>
        <position position="149"/>
    </location>
    <ligand>
        <name>Zn(2+)</name>
        <dbReference type="ChEBI" id="CHEBI:29105"/>
        <label>1</label>
    </ligand>
</feature>
<keyword evidence="5 7" id="KW-0862">Zinc</keyword>
<dbReference type="SUPFAM" id="SSF51658">
    <property type="entry name" value="Xylose isomerase-like"/>
    <property type="match status" value="1"/>
</dbReference>
<evidence type="ECO:0000256" key="5">
    <source>
        <dbReference type="ARBA" id="ARBA00022833"/>
    </source>
</evidence>
<reference evidence="10" key="1">
    <citation type="journal article" date="2020" name="Microorganisms">
        <title>Complete Genome of a Member of a New Bacterial Lineage in the Microgenomates Group Reveals an Unusual Nucleotide Composition Disparity Between Two Strands of DNA and Limited Metabolic Potential.</title>
        <authorList>
            <person name="Kadnikov V.V."/>
            <person name="Mardanov A.V."/>
            <person name="Beletsky A.V."/>
            <person name="Karnachuk O.V."/>
            <person name="Ravin N.V."/>
        </authorList>
    </citation>
    <scope>NUCLEOTIDE SEQUENCE [LARGE SCALE GENOMIC DNA]</scope>
</reference>
<comment type="similarity">
    <text evidence="1 7">Belongs to the AP endonuclease 2 family.</text>
</comment>
<sequence>MSNTSSSGRKIGAHVSAAGGPSKAVNNALSIGANCFQIFAGSPRTWKRSLYDQSEVDRFNQLVDQNNLRPVFIHALYLVNLASDNPETLDKSLQSLLVDLQNGDQINAAGVIVHLGSHQGRGFNSVKSQLIQKINLLLSQTKSTPLLIENSSGQKGKVGLLTEIEVLLSQISSDRLQVCLDTAHLFEAGYDLNNTKQTDQLIKELKQRNILPRLSCLHLNDSKTPLGSARDQHHNLGQGHISLAGLKHLVNHSQLKHLPLILEVPGFNSKGPDQQNIQIAQSLIHT</sequence>
<name>A0A857N7T4_9BACT</name>
<feature type="binding site" evidence="7">
    <location>
        <position position="184"/>
    </location>
    <ligand>
        <name>Zn(2+)</name>
        <dbReference type="ChEBI" id="CHEBI:29105"/>
        <label>3</label>
    </ligand>
</feature>
<dbReference type="EMBL" id="CP047901">
    <property type="protein sequence ID" value="QHO63403.1"/>
    <property type="molecule type" value="Genomic_DNA"/>
</dbReference>
<keyword evidence="4 7" id="KW-0378">Hydrolase</keyword>
<evidence type="ECO:0000256" key="6">
    <source>
        <dbReference type="ARBA" id="ARBA00023204"/>
    </source>
</evidence>
<dbReference type="CDD" id="cd00019">
    <property type="entry name" value="AP2Ec"/>
    <property type="match status" value="1"/>
</dbReference>
<keyword evidence="10" id="KW-1185">Reference proteome</keyword>
<feature type="binding site" evidence="7">
    <location>
        <position position="74"/>
    </location>
    <ligand>
        <name>Zn(2+)</name>
        <dbReference type="ChEBI" id="CHEBI:29105"/>
        <label>1</label>
    </ligand>
</feature>
<keyword evidence="7" id="KW-0540">Nuclease</keyword>
<dbReference type="PANTHER" id="PTHR21445:SF0">
    <property type="entry name" value="APURINIC-APYRIMIDINIC ENDONUCLEASE"/>
    <property type="match status" value="1"/>
</dbReference>
<dbReference type="GO" id="GO:0008270">
    <property type="term" value="F:zinc ion binding"/>
    <property type="evidence" value="ECO:0007669"/>
    <property type="project" value="UniProtKB-UniRule"/>
</dbReference>
<dbReference type="Gene3D" id="3.20.20.150">
    <property type="entry name" value="Divalent-metal-dependent TIM barrel enzymes"/>
    <property type="match status" value="1"/>
</dbReference>
<evidence type="ECO:0000256" key="7">
    <source>
        <dbReference type="HAMAP-Rule" id="MF_00152"/>
    </source>
</evidence>
<dbReference type="EC" id="3.1.21.2" evidence="7"/>
<dbReference type="Proteomes" id="UP000463983">
    <property type="component" value="Chromosome"/>
</dbReference>
<feature type="binding site" evidence="7">
    <location>
        <position position="231"/>
    </location>
    <ligand>
        <name>Zn(2+)</name>
        <dbReference type="ChEBI" id="CHEBI:29105"/>
        <label>3</label>
    </ligand>
</feature>
<dbReference type="AlphaFoldDB" id="A0A857N7T4"/>
<dbReference type="PROSITE" id="PS00731">
    <property type="entry name" value="AP_NUCLEASE_F2_3"/>
    <property type="match status" value="1"/>
</dbReference>
<dbReference type="NCBIfam" id="TIGR00587">
    <property type="entry name" value="nfo"/>
    <property type="match status" value="1"/>
</dbReference>
<dbReference type="HAMAP" id="MF_00152">
    <property type="entry name" value="Nfo"/>
    <property type="match status" value="1"/>
</dbReference>
<feature type="binding site" evidence="7">
    <location>
        <position position="218"/>
    </location>
    <ligand>
        <name>Zn(2+)</name>
        <dbReference type="ChEBI" id="CHEBI:29105"/>
        <label>2</label>
    </ligand>
</feature>
<dbReference type="InterPro" id="IPR036237">
    <property type="entry name" value="Xyl_isomerase-like_sf"/>
</dbReference>
<keyword evidence="2 7" id="KW-0479">Metal-binding</keyword>
<feature type="binding site" evidence="7">
    <location>
        <position position="233"/>
    </location>
    <ligand>
        <name>Zn(2+)</name>
        <dbReference type="ChEBI" id="CHEBI:29105"/>
        <label>3</label>
    </ligand>
</feature>
<dbReference type="PANTHER" id="PTHR21445">
    <property type="entry name" value="ENDONUCLEASE IV ENDODEOXYRIBONUCLEASE IV"/>
    <property type="match status" value="1"/>
</dbReference>
<feature type="binding site" evidence="7">
    <location>
        <position position="149"/>
    </location>
    <ligand>
        <name>Zn(2+)</name>
        <dbReference type="ChEBI" id="CHEBI:29105"/>
        <label>2</label>
    </ligand>
</feature>
<keyword evidence="3 7" id="KW-0227">DNA damage</keyword>
<dbReference type="Pfam" id="PF01261">
    <property type="entry name" value="AP_endonuc_2"/>
    <property type="match status" value="1"/>
</dbReference>
<evidence type="ECO:0000313" key="10">
    <source>
        <dbReference type="Proteomes" id="UP000463983"/>
    </source>
</evidence>
<comment type="catalytic activity">
    <reaction evidence="7">
        <text>Endonucleolytic cleavage to 5'-phosphooligonucleotide end-products.</text>
        <dbReference type="EC" id="3.1.21.2"/>
    </reaction>
</comment>
<dbReference type="RefSeq" id="WP_161931786.1">
    <property type="nucleotide sequence ID" value="NZ_CP047901.1"/>
</dbReference>
<comment type="function">
    <text evidence="7">Endonuclease IV plays a role in DNA repair. It cleaves phosphodiester bonds at apurinic or apyrimidinic (AP) sites, generating a 3'-hydroxyl group and a 5'-terminal sugar phosphate.</text>
</comment>
<dbReference type="GO" id="GO:0003677">
    <property type="term" value="F:DNA binding"/>
    <property type="evidence" value="ECO:0007669"/>
    <property type="project" value="InterPro"/>
</dbReference>
<feature type="domain" description="Xylose isomerase-like TIM barrel" evidence="8">
    <location>
        <begin position="27"/>
        <end position="273"/>
    </location>
</feature>
<evidence type="ECO:0000313" key="9">
    <source>
        <dbReference type="EMBL" id="QHO63403.1"/>
    </source>
</evidence>
<feature type="binding site" evidence="7">
    <location>
        <position position="263"/>
    </location>
    <ligand>
        <name>Zn(2+)</name>
        <dbReference type="ChEBI" id="CHEBI:29105"/>
        <label>2</label>
    </ligand>
</feature>
<keyword evidence="6 7" id="KW-0234">DNA repair</keyword>
<evidence type="ECO:0000256" key="3">
    <source>
        <dbReference type="ARBA" id="ARBA00022763"/>
    </source>
</evidence>
<evidence type="ECO:0000256" key="4">
    <source>
        <dbReference type="ARBA" id="ARBA00022801"/>
    </source>
</evidence>
<feature type="binding site" evidence="7">
    <location>
        <position position="181"/>
    </location>
    <ligand>
        <name>Zn(2+)</name>
        <dbReference type="ChEBI" id="CHEBI:29105"/>
        <label>2</label>
    </ligand>
</feature>
<dbReference type="FunFam" id="3.20.20.150:FF:000001">
    <property type="entry name" value="Probable endonuclease 4"/>
    <property type="match status" value="1"/>
</dbReference>
<evidence type="ECO:0000259" key="8">
    <source>
        <dbReference type="Pfam" id="PF01261"/>
    </source>
</evidence>